<proteinExistence type="predicted"/>
<reference evidence="1" key="2">
    <citation type="submission" date="2014-07" db="EMBL/GenBank/DDBJ databases">
        <authorList>
            <person name="Hull J."/>
        </authorList>
    </citation>
    <scope>NUCLEOTIDE SEQUENCE</scope>
</reference>
<gene>
    <name evidence="1" type="primary">FEN1_8</name>
    <name evidence="1" type="ORF">CM83_74903</name>
</gene>
<keyword evidence="1" id="KW-0255">Endonuclease</keyword>
<name>A0A0A9XXW3_LYGHE</name>
<evidence type="ECO:0000313" key="1">
    <source>
        <dbReference type="EMBL" id="JAG25612.1"/>
    </source>
</evidence>
<dbReference type="AlphaFoldDB" id="A0A0A9XXW3"/>
<organism evidence="1">
    <name type="scientific">Lygus hesperus</name>
    <name type="common">Western plant bug</name>
    <dbReference type="NCBI Taxonomy" id="30085"/>
    <lineage>
        <taxon>Eukaryota</taxon>
        <taxon>Metazoa</taxon>
        <taxon>Ecdysozoa</taxon>
        <taxon>Arthropoda</taxon>
        <taxon>Hexapoda</taxon>
        <taxon>Insecta</taxon>
        <taxon>Pterygota</taxon>
        <taxon>Neoptera</taxon>
        <taxon>Paraneoptera</taxon>
        <taxon>Hemiptera</taxon>
        <taxon>Heteroptera</taxon>
        <taxon>Panheteroptera</taxon>
        <taxon>Cimicomorpha</taxon>
        <taxon>Miridae</taxon>
        <taxon>Mirini</taxon>
        <taxon>Lygus</taxon>
    </lineage>
</organism>
<reference evidence="1" key="1">
    <citation type="journal article" date="2014" name="PLoS ONE">
        <title>Transcriptome-Based Identification of ABC Transporters in the Western Tarnished Plant Bug Lygus hesperus.</title>
        <authorList>
            <person name="Hull J.J."/>
            <person name="Chaney K."/>
            <person name="Geib S.M."/>
            <person name="Fabrick J.A."/>
            <person name="Brent C.S."/>
            <person name="Walsh D."/>
            <person name="Lavine L.C."/>
        </authorList>
    </citation>
    <scope>NUCLEOTIDE SEQUENCE</scope>
</reference>
<keyword evidence="1" id="KW-0378">Hydrolase</keyword>
<dbReference type="EMBL" id="GBHO01017992">
    <property type="protein sequence ID" value="JAG25612.1"/>
    <property type="molecule type" value="Transcribed_RNA"/>
</dbReference>
<keyword evidence="1" id="KW-0540">Nuclease</keyword>
<accession>A0A0A9XXW3</accession>
<sequence>MRAAENGTPALIADIAISGLWERERVAYLDNRIISADATLYASQDLTAISRNGARAKRRKNDQPAEVLRGSFTPLICSSDGVLHKEFVASEKRLKAQTVQDRSYQACMLSVLPH</sequence>
<dbReference type="GO" id="GO:0004519">
    <property type="term" value="F:endonuclease activity"/>
    <property type="evidence" value="ECO:0007669"/>
    <property type="project" value="UniProtKB-KW"/>
</dbReference>
<protein>
    <submittedName>
        <fullName evidence="1">Flap endonuclease 1</fullName>
    </submittedName>
</protein>